<dbReference type="GO" id="GO:0004672">
    <property type="term" value="F:protein kinase activity"/>
    <property type="evidence" value="ECO:0007669"/>
    <property type="project" value="InterPro"/>
</dbReference>
<dbReference type="GO" id="GO:0005524">
    <property type="term" value="F:ATP binding"/>
    <property type="evidence" value="ECO:0007669"/>
    <property type="project" value="InterPro"/>
</dbReference>
<dbReference type="SUPFAM" id="SSF56112">
    <property type="entry name" value="Protein kinase-like (PK-like)"/>
    <property type="match status" value="1"/>
</dbReference>
<dbReference type="InterPro" id="IPR000719">
    <property type="entry name" value="Prot_kinase_dom"/>
</dbReference>
<dbReference type="Pfam" id="PF00069">
    <property type="entry name" value="Pkinase"/>
    <property type="match status" value="1"/>
</dbReference>
<evidence type="ECO:0000313" key="4">
    <source>
        <dbReference type="EMBL" id="RYR33905.1"/>
    </source>
</evidence>
<proteinExistence type="predicted"/>
<dbReference type="GO" id="GO:0016020">
    <property type="term" value="C:membrane"/>
    <property type="evidence" value="ECO:0007669"/>
    <property type="project" value="UniProtKB-SubCell"/>
</dbReference>
<keyword evidence="5" id="KW-1185">Reference proteome</keyword>
<dbReference type="AlphaFoldDB" id="A0A445B5E3"/>
<dbReference type="STRING" id="3818.A0A445B5E3"/>
<name>A0A445B5E3_ARAHY</name>
<dbReference type="Proteomes" id="UP000289738">
    <property type="component" value="Chromosome A10"/>
</dbReference>
<reference evidence="4 5" key="1">
    <citation type="submission" date="2019-01" db="EMBL/GenBank/DDBJ databases">
        <title>Sequencing of cultivated peanut Arachis hypogaea provides insights into genome evolution and oil improvement.</title>
        <authorList>
            <person name="Chen X."/>
        </authorList>
    </citation>
    <scope>NUCLEOTIDE SEQUENCE [LARGE SCALE GENOMIC DNA]</scope>
    <source>
        <strain evidence="5">cv. Fuhuasheng</strain>
        <tissue evidence="4">Leaves</tissue>
    </source>
</reference>
<feature type="domain" description="Protein kinase" evidence="3">
    <location>
        <begin position="1"/>
        <end position="180"/>
    </location>
</feature>
<dbReference type="PANTHER" id="PTHR48006">
    <property type="entry name" value="LEUCINE-RICH REPEAT-CONTAINING PROTEIN DDB_G0281931-RELATED"/>
    <property type="match status" value="1"/>
</dbReference>
<dbReference type="EMBL" id="SDMP01000010">
    <property type="protein sequence ID" value="RYR33905.1"/>
    <property type="molecule type" value="Genomic_DNA"/>
</dbReference>
<evidence type="ECO:0000256" key="1">
    <source>
        <dbReference type="ARBA" id="ARBA00004479"/>
    </source>
</evidence>
<feature type="compositionally biased region" description="Basic and acidic residues" evidence="2">
    <location>
        <begin position="171"/>
        <end position="180"/>
    </location>
</feature>
<dbReference type="PROSITE" id="PS50011">
    <property type="entry name" value="PROTEIN_KINASE_DOM"/>
    <property type="match status" value="1"/>
</dbReference>
<comment type="subcellular location">
    <subcellularLocation>
        <location evidence="1">Membrane</location>
        <topology evidence="1">Single-pass type I membrane protein</topology>
    </subcellularLocation>
</comment>
<feature type="region of interest" description="Disordered" evidence="2">
    <location>
        <begin position="155"/>
        <end position="180"/>
    </location>
</feature>
<accession>A0A445B5E3</accession>
<protein>
    <recommendedName>
        <fullName evidence="3">Protein kinase domain-containing protein</fullName>
    </recommendedName>
</protein>
<evidence type="ECO:0000313" key="5">
    <source>
        <dbReference type="Proteomes" id="UP000289738"/>
    </source>
</evidence>
<evidence type="ECO:0000259" key="3">
    <source>
        <dbReference type="PROSITE" id="PS50011"/>
    </source>
</evidence>
<sequence length="180" mass="20914">MWKEIEVLDGIKHRNLVSCAGYWIGENYGMILYKYMKNGSLQDILHEKYLLPPLSWSIRLNIAVEISHGLKYLHHDHTTLIVHRDIKPQIILLNYQMEPLISYFSTFLYRNLAEHSYSESYSWKKLSTYVVGTAGYIAPDVVDVAPQPYNVPFLNTNPVSDTQNDSYLHGETSKDQRMQC</sequence>
<dbReference type="PANTHER" id="PTHR48006:SF7">
    <property type="entry name" value="LEUCINE-RICH REPEAT-CONTAINING N-TERMINAL PLANT-TYPE DOMAIN-CONTAINING PROTEIN"/>
    <property type="match status" value="1"/>
</dbReference>
<comment type="caution">
    <text evidence="4">The sequence shown here is derived from an EMBL/GenBank/DDBJ whole genome shotgun (WGS) entry which is preliminary data.</text>
</comment>
<feature type="compositionally biased region" description="Polar residues" evidence="2">
    <location>
        <begin position="155"/>
        <end position="166"/>
    </location>
</feature>
<dbReference type="InterPro" id="IPR051824">
    <property type="entry name" value="LRR_Rcpt-Like_S/T_Kinase"/>
</dbReference>
<dbReference type="InterPro" id="IPR011009">
    <property type="entry name" value="Kinase-like_dom_sf"/>
</dbReference>
<gene>
    <name evidence="4" type="ORF">Ahy_A10g048572</name>
</gene>
<dbReference type="Gene3D" id="1.10.510.10">
    <property type="entry name" value="Transferase(Phosphotransferase) domain 1"/>
    <property type="match status" value="1"/>
</dbReference>
<evidence type="ECO:0000256" key="2">
    <source>
        <dbReference type="SAM" id="MobiDB-lite"/>
    </source>
</evidence>
<organism evidence="4 5">
    <name type="scientific">Arachis hypogaea</name>
    <name type="common">Peanut</name>
    <dbReference type="NCBI Taxonomy" id="3818"/>
    <lineage>
        <taxon>Eukaryota</taxon>
        <taxon>Viridiplantae</taxon>
        <taxon>Streptophyta</taxon>
        <taxon>Embryophyta</taxon>
        <taxon>Tracheophyta</taxon>
        <taxon>Spermatophyta</taxon>
        <taxon>Magnoliopsida</taxon>
        <taxon>eudicotyledons</taxon>
        <taxon>Gunneridae</taxon>
        <taxon>Pentapetalae</taxon>
        <taxon>rosids</taxon>
        <taxon>fabids</taxon>
        <taxon>Fabales</taxon>
        <taxon>Fabaceae</taxon>
        <taxon>Papilionoideae</taxon>
        <taxon>50 kb inversion clade</taxon>
        <taxon>dalbergioids sensu lato</taxon>
        <taxon>Dalbergieae</taxon>
        <taxon>Pterocarpus clade</taxon>
        <taxon>Arachis</taxon>
    </lineage>
</organism>